<evidence type="ECO:0000256" key="7">
    <source>
        <dbReference type="ARBA" id="ARBA00056658"/>
    </source>
</evidence>
<sequence length="81" mass="9213">MQFRQLEYFVALARERHFARAASACYVSQPALSEAIRKLEHELGVPLVLRGSNFEGLTRRGIAWSSGREGSSRTVTRWSMK</sequence>
<dbReference type="PANTHER" id="PTHR30346:SF26">
    <property type="entry name" value="HYDROGEN PEROXIDE-INDUCIBLE GENES ACTIVATOR"/>
    <property type="match status" value="1"/>
</dbReference>
<dbReference type="AlphaFoldDB" id="A0A829Q7A2"/>
<protein>
    <recommendedName>
        <fullName evidence="6">Probable hydrogen peroxide-inducible genes activator</fullName>
    </recommendedName>
</protein>
<evidence type="ECO:0000256" key="1">
    <source>
        <dbReference type="ARBA" id="ARBA00009437"/>
    </source>
</evidence>
<name>A0A829Q7A2_9MYCO</name>
<evidence type="ECO:0000256" key="2">
    <source>
        <dbReference type="ARBA" id="ARBA00023015"/>
    </source>
</evidence>
<dbReference type="Gene3D" id="1.10.10.10">
    <property type="entry name" value="Winged helix-like DNA-binding domain superfamily/Winged helix DNA-binding domain"/>
    <property type="match status" value="1"/>
</dbReference>
<evidence type="ECO:0000259" key="8">
    <source>
        <dbReference type="PROSITE" id="PS50931"/>
    </source>
</evidence>
<evidence type="ECO:0000256" key="4">
    <source>
        <dbReference type="ARBA" id="ARBA00023159"/>
    </source>
</evidence>
<evidence type="ECO:0000313" key="9">
    <source>
        <dbReference type="EMBL" id="EUA48860.1"/>
    </source>
</evidence>
<comment type="similarity">
    <text evidence="1">Belongs to the LysR transcriptional regulatory family.</text>
</comment>
<evidence type="ECO:0000313" key="10">
    <source>
        <dbReference type="Proteomes" id="UP000020103"/>
    </source>
</evidence>
<dbReference type="PROSITE" id="PS50931">
    <property type="entry name" value="HTH_LYSR"/>
    <property type="match status" value="1"/>
</dbReference>
<accession>A0A829Q7A2</accession>
<dbReference type="InterPro" id="IPR036390">
    <property type="entry name" value="WH_DNA-bd_sf"/>
</dbReference>
<comment type="function">
    <text evidence="7">Required for the induction the katG gene for catalase. Involved in the response to hydrogen peroxide.</text>
</comment>
<keyword evidence="2" id="KW-0805">Transcription regulation</keyword>
<dbReference type="InterPro" id="IPR036388">
    <property type="entry name" value="WH-like_DNA-bd_sf"/>
</dbReference>
<proteinExistence type="inferred from homology"/>
<dbReference type="GO" id="GO:0003677">
    <property type="term" value="F:DNA binding"/>
    <property type="evidence" value="ECO:0007669"/>
    <property type="project" value="UniProtKB-KW"/>
</dbReference>
<dbReference type="FunFam" id="1.10.10.10:FF:000001">
    <property type="entry name" value="LysR family transcriptional regulator"/>
    <property type="match status" value="1"/>
</dbReference>
<dbReference type="Pfam" id="PF00126">
    <property type="entry name" value="HTH_1"/>
    <property type="match status" value="1"/>
</dbReference>
<dbReference type="Proteomes" id="UP000020103">
    <property type="component" value="Unassembled WGS sequence"/>
</dbReference>
<keyword evidence="4" id="KW-0010">Activator</keyword>
<keyword evidence="3" id="KW-0238">DNA-binding</keyword>
<dbReference type="GO" id="GO:0003700">
    <property type="term" value="F:DNA-binding transcription factor activity"/>
    <property type="evidence" value="ECO:0007669"/>
    <property type="project" value="InterPro"/>
</dbReference>
<dbReference type="PRINTS" id="PR00039">
    <property type="entry name" value="HTHLYSR"/>
</dbReference>
<reference evidence="9 10" key="1">
    <citation type="submission" date="2013-12" db="EMBL/GenBank/DDBJ databases">
        <authorList>
            <person name="Madinger N."/>
            <person name="Lenaerts A."/>
            <person name="Ordway D."/>
            <person name="DeGroote M.A."/>
            <person name="Parker T."/>
            <person name="Sizemore C."/>
            <person name="Tallon L.J."/>
            <person name="Sadzewicz L.K."/>
            <person name="Sengamalay N."/>
            <person name="Fraser C.M."/>
            <person name="Hine E."/>
            <person name="Shefchek K.A."/>
            <person name="Das S.P."/>
            <person name="Tettelin H."/>
        </authorList>
    </citation>
    <scope>NUCLEOTIDE SEQUENCE [LARGE SCALE GENOMIC DNA]</scope>
    <source>
        <strain evidence="9 10">21</strain>
    </source>
</reference>
<dbReference type="GO" id="GO:0032993">
    <property type="term" value="C:protein-DNA complex"/>
    <property type="evidence" value="ECO:0007669"/>
    <property type="project" value="TreeGrafter"/>
</dbReference>
<dbReference type="InterPro" id="IPR000847">
    <property type="entry name" value="LysR_HTH_N"/>
</dbReference>
<evidence type="ECO:0000256" key="6">
    <source>
        <dbReference type="ARBA" id="ARBA00040885"/>
    </source>
</evidence>
<organism evidence="9 10">
    <name type="scientific">Mycobacteroides abscessus 21</name>
    <dbReference type="NCBI Taxonomy" id="1299324"/>
    <lineage>
        <taxon>Bacteria</taxon>
        <taxon>Bacillati</taxon>
        <taxon>Actinomycetota</taxon>
        <taxon>Actinomycetes</taxon>
        <taxon>Mycobacteriales</taxon>
        <taxon>Mycobacteriaceae</taxon>
        <taxon>Mycobacteroides</taxon>
        <taxon>Mycobacteroides abscessus</taxon>
    </lineage>
</organism>
<dbReference type="PANTHER" id="PTHR30346">
    <property type="entry name" value="TRANSCRIPTIONAL DUAL REGULATOR HCAR-RELATED"/>
    <property type="match status" value="1"/>
</dbReference>
<evidence type="ECO:0000256" key="5">
    <source>
        <dbReference type="ARBA" id="ARBA00023163"/>
    </source>
</evidence>
<comment type="caution">
    <text evidence="9">The sequence shown here is derived from an EMBL/GenBank/DDBJ whole genome shotgun (WGS) entry which is preliminary data.</text>
</comment>
<dbReference type="EMBL" id="JAOF01000001">
    <property type="protein sequence ID" value="EUA48860.1"/>
    <property type="molecule type" value="Genomic_DNA"/>
</dbReference>
<keyword evidence="5" id="KW-0804">Transcription</keyword>
<gene>
    <name evidence="9" type="ORF">I543_1100</name>
</gene>
<dbReference type="SUPFAM" id="SSF46785">
    <property type="entry name" value="Winged helix' DNA-binding domain"/>
    <property type="match status" value="1"/>
</dbReference>
<evidence type="ECO:0000256" key="3">
    <source>
        <dbReference type="ARBA" id="ARBA00023125"/>
    </source>
</evidence>
<feature type="domain" description="HTH lysR-type" evidence="8">
    <location>
        <begin position="1"/>
        <end position="58"/>
    </location>
</feature>